<dbReference type="RefSeq" id="WP_243362195.1">
    <property type="nucleotide sequence ID" value="NZ_JALGBH010000002.1"/>
</dbReference>
<reference evidence="1" key="1">
    <citation type="submission" date="2022-03" db="EMBL/GenBank/DDBJ databases">
        <authorList>
            <person name="Woo C.Y."/>
        </authorList>
    </citation>
    <scope>NUCLEOTIDE SEQUENCE</scope>
    <source>
        <strain evidence="1">CYS-01</strain>
    </source>
</reference>
<comment type="caution">
    <text evidence="1">The sequence shown here is derived from an EMBL/GenBank/DDBJ whole genome shotgun (WGS) entry which is preliminary data.</text>
</comment>
<proteinExistence type="predicted"/>
<dbReference type="Proteomes" id="UP001165460">
    <property type="component" value="Unassembled WGS sequence"/>
</dbReference>
<dbReference type="SUPFAM" id="SSF69349">
    <property type="entry name" value="Phage fibre proteins"/>
    <property type="match status" value="1"/>
</dbReference>
<evidence type="ECO:0008006" key="3">
    <source>
        <dbReference type="Google" id="ProtNLM"/>
    </source>
</evidence>
<organism evidence="1 2">
    <name type="scientific">Pedobacter montanisoli</name>
    <dbReference type="NCBI Taxonomy" id="2923277"/>
    <lineage>
        <taxon>Bacteria</taxon>
        <taxon>Pseudomonadati</taxon>
        <taxon>Bacteroidota</taxon>
        <taxon>Sphingobacteriia</taxon>
        <taxon>Sphingobacteriales</taxon>
        <taxon>Sphingobacteriaceae</taxon>
        <taxon>Pedobacter</taxon>
    </lineage>
</organism>
<name>A0ABS9ZXR6_9SPHI</name>
<keyword evidence="2" id="KW-1185">Reference proteome</keyword>
<dbReference type="EMBL" id="JALGBH010000002">
    <property type="protein sequence ID" value="MCJ0743121.1"/>
    <property type="molecule type" value="Genomic_DNA"/>
</dbReference>
<evidence type="ECO:0000313" key="2">
    <source>
        <dbReference type="Proteomes" id="UP001165460"/>
    </source>
</evidence>
<protein>
    <recommendedName>
        <fullName evidence="3">Tail fiber protein</fullName>
    </recommendedName>
</protein>
<evidence type="ECO:0000313" key="1">
    <source>
        <dbReference type="EMBL" id="MCJ0743121.1"/>
    </source>
</evidence>
<accession>A0ABS9ZXR6</accession>
<dbReference type="Gene3D" id="6.10.140.2190">
    <property type="match status" value="1"/>
</dbReference>
<gene>
    <name evidence="1" type="ORF">MMF97_10390</name>
</gene>
<sequence length="780" mass="84290">MAQIPPILDEYIDEVIKSSGDYVATKNKTQGIKLRELIKKLRDYFEQEIPKKTSDLINDSDFVVQDFLKELPEEGNSKRPFIIRPLVNFDPEQVFGTNGQPVHMMLIATEEVNGKIVPIQMKIADGVTPFKDLKNLIHQPDQSVSKEGDNMTGSLILTQYDPLPNAYGTITLDIRDAFNPQIQVTNGDGYFTRVAYQSIEFGVSSWDGLADDYISAKIIPAYGSRDIYAELPDESGKLALTSQIPNISGKLDKITTSTAKTQLYAKKADGSQEMLDVDALGLTETDTSIPTSKLVKIKLDEVLNQKGQALGLATLDNAGKVPVSQLPDAILGALQFQSQWNASTNTPAIPAVSAQNKGHFYITQTAGVYNSISYNVGDWILSNGTAWEKISNSDTVISVFGRIGNVVAVAGDYTSDQILNQSSISGNYITDALEQLNNSKAADANVVHKTGDEYINGNKVFESFQVEAVKITNTTFQPGDGDPDDTYDQKLQRKNGTIALLADIPNLSRYADLYANNVFSGTAAFNANVYTYYLYSKNGYGITDTAGAMAFRIATEASNGSTLFRTVRSNGDFITSFTVNRDSANITFTSIPNVNGDLLAVKSDIPGPIDISGKANLAGDNTFTGDSNTFPSITTNMLSVLDDIYGSYIEGQNLSVSGGNVDIADANVLNFSRPIKKVNYATNNFHYDVDGKIDHTILIDGSGNAGTMTLPDARNIKGRIFILKAIGTASVLVSVDGVGGQFEDNGTIIVGPTTSSGVYKCVTVQAAGDGSNMYYIIGQF</sequence>